<name>A0ABU1M2S4_9BURK</name>
<dbReference type="EMBL" id="JAVDRP010000031">
    <property type="protein sequence ID" value="MDR6413055.1"/>
    <property type="molecule type" value="Genomic_DNA"/>
</dbReference>
<gene>
    <name evidence="2" type="ORF">J2804_006492</name>
</gene>
<feature type="region of interest" description="Disordered" evidence="1">
    <location>
        <begin position="79"/>
        <end position="123"/>
    </location>
</feature>
<accession>A0ABU1M2S4</accession>
<reference evidence="2 3" key="1">
    <citation type="submission" date="2023-07" db="EMBL/GenBank/DDBJ databases">
        <title>Sorghum-associated microbial communities from plants grown in Nebraska, USA.</title>
        <authorList>
            <person name="Schachtman D."/>
        </authorList>
    </citation>
    <scope>NUCLEOTIDE SEQUENCE [LARGE SCALE GENOMIC DNA]</scope>
    <source>
        <strain evidence="2 3">DS1316</strain>
    </source>
</reference>
<comment type="caution">
    <text evidence="2">The sequence shown here is derived from an EMBL/GenBank/DDBJ whole genome shotgun (WGS) entry which is preliminary data.</text>
</comment>
<feature type="compositionally biased region" description="Basic and acidic residues" evidence="1">
    <location>
        <begin position="79"/>
        <end position="91"/>
    </location>
</feature>
<feature type="compositionally biased region" description="Basic and acidic residues" evidence="1">
    <location>
        <begin position="105"/>
        <end position="115"/>
    </location>
</feature>
<proteinExistence type="predicted"/>
<dbReference type="Proteomes" id="UP001264340">
    <property type="component" value="Unassembled WGS sequence"/>
</dbReference>
<evidence type="ECO:0000313" key="2">
    <source>
        <dbReference type="EMBL" id="MDR6413055.1"/>
    </source>
</evidence>
<organism evidence="2 3">
    <name type="scientific">Paraburkholderia terricola</name>
    <dbReference type="NCBI Taxonomy" id="169427"/>
    <lineage>
        <taxon>Bacteria</taxon>
        <taxon>Pseudomonadati</taxon>
        <taxon>Pseudomonadota</taxon>
        <taxon>Betaproteobacteria</taxon>
        <taxon>Burkholderiales</taxon>
        <taxon>Burkholderiaceae</taxon>
        <taxon>Paraburkholderia</taxon>
    </lineage>
</organism>
<sequence length="123" mass="14223">MPIPSKLQPWFEVRRRFRLSHAHIQMARELGLNPRIFGSLANGQQEPWKRPLSEFIAHCYSRRFGPATPEHVQSLEEVVKRAEARRNERRERKTNRAVPPTGLQRSDDGSSEKLPELCARGGK</sequence>
<evidence type="ECO:0000313" key="3">
    <source>
        <dbReference type="Proteomes" id="UP001264340"/>
    </source>
</evidence>
<evidence type="ECO:0000256" key="1">
    <source>
        <dbReference type="SAM" id="MobiDB-lite"/>
    </source>
</evidence>
<keyword evidence="3" id="KW-1185">Reference proteome</keyword>
<protein>
    <submittedName>
        <fullName evidence="2">Uncharacterized protein</fullName>
    </submittedName>
</protein>